<sequence>MSRNEGPFTILSQRKRVHDAFFSVYGSKALQLSIISNMQNDSPREFMTVDFAVDLESCFSKGVSHHHNPHFTETQSLSAENSEVQRSVNVYTSFCLYLDIQITKKIQRGETIDPH</sequence>
<evidence type="ECO:0000313" key="2">
    <source>
        <dbReference type="Proteomes" id="UP000887116"/>
    </source>
</evidence>
<gene>
    <name evidence="1" type="ORF">TNCT_460131</name>
</gene>
<proteinExistence type="predicted"/>
<name>A0A8X6KT66_TRICU</name>
<evidence type="ECO:0000313" key="1">
    <source>
        <dbReference type="EMBL" id="GFQ85730.1"/>
    </source>
</evidence>
<keyword evidence="2" id="KW-1185">Reference proteome</keyword>
<dbReference type="Proteomes" id="UP000887116">
    <property type="component" value="Unassembled WGS sequence"/>
</dbReference>
<organism evidence="1 2">
    <name type="scientific">Trichonephila clavata</name>
    <name type="common">Joro spider</name>
    <name type="synonym">Nephila clavata</name>
    <dbReference type="NCBI Taxonomy" id="2740835"/>
    <lineage>
        <taxon>Eukaryota</taxon>
        <taxon>Metazoa</taxon>
        <taxon>Ecdysozoa</taxon>
        <taxon>Arthropoda</taxon>
        <taxon>Chelicerata</taxon>
        <taxon>Arachnida</taxon>
        <taxon>Araneae</taxon>
        <taxon>Araneomorphae</taxon>
        <taxon>Entelegynae</taxon>
        <taxon>Araneoidea</taxon>
        <taxon>Nephilidae</taxon>
        <taxon>Trichonephila</taxon>
    </lineage>
</organism>
<dbReference type="AlphaFoldDB" id="A0A8X6KT66"/>
<protein>
    <submittedName>
        <fullName evidence="1">Uncharacterized protein</fullName>
    </submittedName>
</protein>
<accession>A0A8X6KT66</accession>
<dbReference type="EMBL" id="BMAO01032922">
    <property type="protein sequence ID" value="GFQ85730.1"/>
    <property type="molecule type" value="Genomic_DNA"/>
</dbReference>
<reference evidence="1" key="1">
    <citation type="submission" date="2020-07" db="EMBL/GenBank/DDBJ databases">
        <title>Multicomponent nature underlies the extraordinary mechanical properties of spider dragline silk.</title>
        <authorList>
            <person name="Kono N."/>
            <person name="Nakamura H."/>
            <person name="Mori M."/>
            <person name="Yoshida Y."/>
            <person name="Ohtoshi R."/>
            <person name="Malay A.D."/>
            <person name="Moran D.A.P."/>
            <person name="Tomita M."/>
            <person name="Numata K."/>
            <person name="Arakawa K."/>
        </authorList>
    </citation>
    <scope>NUCLEOTIDE SEQUENCE</scope>
</reference>
<comment type="caution">
    <text evidence="1">The sequence shown here is derived from an EMBL/GenBank/DDBJ whole genome shotgun (WGS) entry which is preliminary data.</text>
</comment>